<keyword evidence="5" id="KW-0902">Two-component regulatory system</keyword>
<keyword evidence="6" id="KW-0175">Coiled coil</keyword>
<accession>A0A951UA70</accession>
<dbReference type="InterPro" id="IPR004358">
    <property type="entry name" value="Sig_transdc_His_kin-like_C"/>
</dbReference>
<dbReference type="SUPFAM" id="SSF55874">
    <property type="entry name" value="ATPase domain of HSP90 chaperone/DNA topoisomerase II/histidine kinase"/>
    <property type="match status" value="1"/>
</dbReference>
<sequence length="381" mass="43047">MELADYEKRLQELEKANRILQKKLERSEADRVDLEKTNDKNQALLKSVIRELEESKTTLEEKSWDLEQALKNLQAMQAKLVASEKMSALGVLVAGVAHEINNPVNFIYGNLIHAQKYTHDLLELVQLYQQYYPNPTSEIQEMIEAIELDFLCEDLPKLLKSMNVGTERIREIVKSLRNFSRLNEAEFKVVDIHEGLDSALMILHNRLKPKADHPGIEVIKEYGQLPPVECCPGQLNQVFMNLLTNAVDALDEGIRDWELETGQKVEEMQGMQGKSFSSISNSQSQVPIIQIRTEIIQDNWVTIRIGDNGLGMSEDVHSKLFDPFFTTKPVGKGTGLGLSISYQIVVEKHGGKMQCYSAPGQGAEFVVQIPLRQSIGDRNPC</sequence>
<dbReference type="InterPro" id="IPR036890">
    <property type="entry name" value="HATPase_C_sf"/>
</dbReference>
<keyword evidence="4 8" id="KW-0808">Transferase</keyword>
<feature type="coiled-coil region" evidence="6">
    <location>
        <begin position="3"/>
        <end position="86"/>
    </location>
</feature>
<proteinExistence type="predicted"/>
<dbReference type="InterPro" id="IPR003661">
    <property type="entry name" value="HisK_dim/P_dom"/>
</dbReference>
<gene>
    <name evidence="8" type="ORF">KME25_13950</name>
</gene>
<dbReference type="InterPro" id="IPR005467">
    <property type="entry name" value="His_kinase_dom"/>
</dbReference>
<dbReference type="Proteomes" id="UP000753908">
    <property type="component" value="Unassembled WGS sequence"/>
</dbReference>
<dbReference type="Pfam" id="PF02518">
    <property type="entry name" value="HATPase_c"/>
    <property type="match status" value="1"/>
</dbReference>
<dbReference type="AlphaFoldDB" id="A0A951UA70"/>
<comment type="caution">
    <text evidence="8">The sequence shown here is derived from an EMBL/GenBank/DDBJ whole genome shotgun (WGS) entry which is preliminary data.</text>
</comment>
<evidence type="ECO:0000259" key="7">
    <source>
        <dbReference type="PROSITE" id="PS50109"/>
    </source>
</evidence>
<evidence type="ECO:0000313" key="8">
    <source>
        <dbReference type="EMBL" id="MBW4545532.1"/>
    </source>
</evidence>
<evidence type="ECO:0000256" key="6">
    <source>
        <dbReference type="SAM" id="Coils"/>
    </source>
</evidence>
<dbReference type="Gene3D" id="3.30.565.10">
    <property type="entry name" value="Histidine kinase-like ATPase, C-terminal domain"/>
    <property type="match status" value="1"/>
</dbReference>
<dbReference type="SMART" id="SM00387">
    <property type="entry name" value="HATPase_c"/>
    <property type="match status" value="1"/>
</dbReference>
<dbReference type="PROSITE" id="PS50109">
    <property type="entry name" value="HIS_KIN"/>
    <property type="match status" value="1"/>
</dbReference>
<evidence type="ECO:0000256" key="5">
    <source>
        <dbReference type="ARBA" id="ARBA00023012"/>
    </source>
</evidence>
<dbReference type="GO" id="GO:0000155">
    <property type="term" value="F:phosphorelay sensor kinase activity"/>
    <property type="evidence" value="ECO:0007669"/>
    <property type="project" value="InterPro"/>
</dbReference>
<reference evidence="8" key="2">
    <citation type="journal article" date="2022" name="Microbiol. Resour. Announc.">
        <title>Metagenome Sequencing to Explore Phylogenomics of Terrestrial Cyanobacteria.</title>
        <authorList>
            <person name="Ward R.D."/>
            <person name="Stajich J.E."/>
            <person name="Johansen J.R."/>
            <person name="Huntemann M."/>
            <person name="Clum A."/>
            <person name="Foster B."/>
            <person name="Foster B."/>
            <person name="Roux S."/>
            <person name="Palaniappan K."/>
            <person name="Varghese N."/>
            <person name="Mukherjee S."/>
            <person name="Reddy T.B.K."/>
            <person name="Daum C."/>
            <person name="Copeland A."/>
            <person name="Chen I.A."/>
            <person name="Ivanova N.N."/>
            <person name="Kyrpides N.C."/>
            <person name="Shapiro N."/>
            <person name="Eloe-Fadrosh E.A."/>
            <person name="Pietrasiak N."/>
        </authorList>
    </citation>
    <scope>NUCLEOTIDE SEQUENCE</scope>
    <source>
        <strain evidence="8">CPER-KK1</strain>
    </source>
</reference>
<dbReference type="EC" id="2.7.13.3" evidence="2"/>
<dbReference type="InterPro" id="IPR036097">
    <property type="entry name" value="HisK_dim/P_sf"/>
</dbReference>
<keyword evidence="3" id="KW-0597">Phosphoprotein</keyword>
<dbReference type="Gene3D" id="1.10.287.130">
    <property type="match status" value="1"/>
</dbReference>
<comment type="catalytic activity">
    <reaction evidence="1">
        <text>ATP + protein L-histidine = ADP + protein N-phospho-L-histidine.</text>
        <dbReference type="EC" id="2.7.13.3"/>
    </reaction>
</comment>
<evidence type="ECO:0000256" key="2">
    <source>
        <dbReference type="ARBA" id="ARBA00012438"/>
    </source>
</evidence>
<evidence type="ECO:0000256" key="3">
    <source>
        <dbReference type="ARBA" id="ARBA00022553"/>
    </source>
</evidence>
<dbReference type="SUPFAM" id="SSF47384">
    <property type="entry name" value="Homodimeric domain of signal transducing histidine kinase"/>
    <property type="match status" value="1"/>
</dbReference>
<dbReference type="PANTHER" id="PTHR43065">
    <property type="entry name" value="SENSOR HISTIDINE KINASE"/>
    <property type="match status" value="1"/>
</dbReference>
<dbReference type="InterPro" id="IPR003594">
    <property type="entry name" value="HATPase_dom"/>
</dbReference>
<dbReference type="EMBL" id="JAHHIF010000016">
    <property type="protein sequence ID" value="MBW4545532.1"/>
    <property type="molecule type" value="Genomic_DNA"/>
</dbReference>
<feature type="domain" description="Histidine kinase" evidence="7">
    <location>
        <begin position="95"/>
        <end position="373"/>
    </location>
</feature>
<evidence type="ECO:0000256" key="4">
    <source>
        <dbReference type="ARBA" id="ARBA00022777"/>
    </source>
</evidence>
<protein>
    <recommendedName>
        <fullName evidence="2">histidine kinase</fullName>
        <ecNumber evidence="2">2.7.13.3</ecNumber>
    </recommendedName>
</protein>
<name>A0A951UA70_9CYAN</name>
<dbReference type="PANTHER" id="PTHR43065:SF50">
    <property type="entry name" value="HISTIDINE KINASE"/>
    <property type="match status" value="1"/>
</dbReference>
<evidence type="ECO:0000313" key="9">
    <source>
        <dbReference type="Proteomes" id="UP000753908"/>
    </source>
</evidence>
<reference evidence="8" key="1">
    <citation type="submission" date="2021-05" db="EMBL/GenBank/DDBJ databases">
        <authorList>
            <person name="Pietrasiak N."/>
            <person name="Ward R."/>
            <person name="Stajich J.E."/>
            <person name="Kurbessoian T."/>
        </authorList>
    </citation>
    <scope>NUCLEOTIDE SEQUENCE</scope>
    <source>
        <strain evidence="8">CPER-KK1</strain>
    </source>
</reference>
<keyword evidence="4 8" id="KW-0418">Kinase</keyword>
<dbReference type="SMART" id="SM00388">
    <property type="entry name" value="HisKA"/>
    <property type="match status" value="1"/>
</dbReference>
<evidence type="ECO:0000256" key="1">
    <source>
        <dbReference type="ARBA" id="ARBA00000085"/>
    </source>
</evidence>
<dbReference type="PRINTS" id="PR00344">
    <property type="entry name" value="BCTRLSENSOR"/>
</dbReference>
<organism evidence="8 9">
    <name type="scientific">Symplocastrum torsivum CPER-KK1</name>
    <dbReference type="NCBI Taxonomy" id="450513"/>
    <lineage>
        <taxon>Bacteria</taxon>
        <taxon>Bacillati</taxon>
        <taxon>Cyanobacteriota</taxon>
        <taxon>Cyanophyceae</taxon>
        <taxon>Oscillatoriophycideae</taxon>
        <taxon>Oscillatoriales</taxon>
        <taxon>Microcoleaceae</taxon>
        <taxon>Symplocastrum</taxon>
    </lineage>
</organism>
<dbReference type="CDD" id="cd00082">
    <property type="entry name" value="HisKA"/>
    <property type="match status" value="1"/>
</dbReference>